<dbReference type="InterPro" id="IPR009414">
    <property type="entry name" value="DUF1064"/>
</dbReference>
<reference evidence="1" key="1">
    <citation type="journal article" date="2021" name="Proc. Natl. Acad. Sci. U.S.A.">
        <title>A Catalog of Tens of Thousands of Viruses from Human Metagenomes Reveals Hidden Associations with Chronic Diseases.</title>
        <authorList>
            <person name="Tisza M.J."/>
            <person name="Buck C.B."/>
        </authorList>
    </citation>
    <scope>NUCLEOTIDE SEQUENCE</scope>
    <source>
        <strain evidence="1">Ctuev19</strain>
    </source>
</reference>
<keyword evidence="1" id="KW-0540">Nuclease</keyword>
<evidence type="ECO:0000313" key="1">
    <source>
        <dbReference type="EMBL" id="DAF49609.1"/>
    </source>
</evidence>
<organism evidence="1">
    <name type="scientific">Myoviridae sp. ctuev19</name>
    <dbReference type="NCBI Taxonomy" id="2827716"/>
    <lineage>
        <taxon>Viruses</taxon>
        <taxon>Duplodnaviria</taxon>
        <taxon>Heunggongvirae</taxon>
        <taxon>Uroviricota</taxon>
        <taxon>Caudoviricetes</taxon>
    </lineage>
</organism>
<keyword evidence="1" id="KW-0378">Hydrolase</keyword>
<dbReference type="Pfam" id="PF06356">
    <property type="entry name" value="DUF1064"/>
    <property type="match status" value="1"/>
</dbReference>
<sequence length="122" mass="14545">MRKNKYNARKVKVDGIVFASQKEADRWRELQLLERAGKITELKRQVPFLLIPTQREFCGEIDKKGRFKKGKVLERKCSYYADFVYMQNGKQIVEDAKGKRTDEYVIKRKLMLFLQGIRIREV</sequence>
<name>A0A8S5SF26_9CAUD</name>
<accession>A0A8S5SF26</accession>
<dbReference type="EMBL" id="BK032585">
    <property type="protein sequence ID" value="DAF49609.1"/>
    <property type="molecule type" value="Genomic_DNA"/>
</dbReference>
<keyword evidence="1" id="KW-0255">Endonuclease</keyword>
<dbReference type="GO" id="GO:0004519">
    <property type="term" value="F:endonuclease activity"/>
    <property type="evidence" value="ECO:0007669"/>
    <property type="project" value="UniProtKB-KW"/>
</dbReference>
<proteinExistence type="predicted"/>
<protein>
    <submittedName>
        <fullName evidence="1">Endonuclease</fullName>
    </submittedName>
</protein>